<proteinExistence type="inferred from homology"/>
<organism evidence="6 7">
    <name type="scientific">Fimbriimonas ginsengisoli Gsoil 348</name>
    <dbReference type="NCBI Taxonomy" id="661478"/>
    <lineage>
        <taxon>Bacteria</taxon>
        <taxon>Bacillati</taxon>
        <taxon>Armatimonadota</taxon>
        <taxon>Fimbriimonadia</taxon>
        <taxon>Fimbriimonadales</taxon>
        <taxon>Fimbriimonadaceae</taxon>
        <taxon>Fimbriimonas</taxon>
    </lineage>
</organism>
<evidence type="ECO:0000313" key="6">
    <source>
        <dbReference type="EMBL" id="AIE87845.1"/>
    </source>
</evidence>
<dbReference type="PANTHER" id="PTHR43153">
    <property type="entry name" value="ELECTRON TRANSFER FLAVOPROTEIN ALPHA"/>
    <property type="match status" value="1"/>
</dbReference>
<dbReference type="Gene3D" id="3.40.50.620">
    <property type="entry name" value="HUPs"/>
    <property type="match status" value="1"/>
</dbReference>
<dbReference type="PANTHER" id="PTHR43153:SF1">
    <property type="entry name" value="ELECTRON TRANSFER FLAVOPROTEIN SUBUNIT ALPHA, MITOCHONDRIAL"/>
    <property type="match status" value="1"/>
</dbReference>
<evidence type="ECO:0000259" key="5">
    <source>
        <dbReference type="SMART" id="SM00893"/>
    </source>
</evidence>
<evidence type="ECO:0000256" key="3">
    <source>
        <dbReference type="ARBA" id="ARBA00022827"/>
    </source>
</evidence>
<dbReference type="AlphaFoldDB" id="A0A068NY50"/>
<dbReference type="Pfam" id="PF01012">
    <property type="entry name" value="ETF"/>
    <property type="match status" value="1"/>
</dbReference>
<dbReference type="HOGENOM" id="CLU_034178_0_1_0"/>
<name>A0A068NY50_FIMGI</name>
<keyword evidence="7" id="KW-1185">Reference proteome</keyword>
<dbReference type="GO" id="GO:0050660">
    <property type="term" value="F:flavin adenine dinucleotide binding"/>
    <property type="evidence" value="ECO:0007669"/>
    <property type="project" value="InterPro"/>
</dbReference>
<protein>
    <submittedName>
        <fullName evidence="6">Electron transfer flavoprotein, alpha subunit</fullName>
    </submittedName>
</protein>
<feature type="region of interest" description="Disordered" evidence="4">
    <location>
        <begin position="154"/>
        <end position="179"/>
    </location>
</feature>
<dbReference type="InterPro" id="IPR001308">
    <property type="entry name" value="ETF_a/FixB"/>
</dbReference>
<dbReference type="SUPFAM" id="SSF52402">
    <property type="entry name" value="Adenine nucleotide alpha hydrolases-like"/>
    <property type="match status" value="1"/>
</dbReference>
<dbReference type="STRING" id="661478.OP10G_4477"/>
<evidence type="ECO:0000313" key="7">
    <source>
        <dbReference type="Proteomes" id="UP000027982"/>
    </source>
</evidence>
<dbReference type="InterPro" id="IPR014731">
    <property type="entry name" value="ETF_asu_C"/>
</dbReference>
<dbReference type="Gene3D" id="3.40.50.1220">
    <property type="entry name" value="TPP-binding domain"/>
    <property type="match status" value="1"/>
</dbReference>
<keyword evidence="3" id="KW-0274">FAD</keyword>
<gene>
    <name evidence="6" type="ORF">OP10G_4477</name>
</gene>
<dbReference type="InterPro" id="IPR014729">
    <property type="entry name" value="Rossmann-like_a/b/a_fold"/>
</dbReference>
<dbReference type="InterPro" id="IPR029035">
    <property type="entry name" value="DHS-like_NAD/FAD-binding_dom"/>
</dbReference>
<sequence length="299" mass="30410">MLSKMSKLLLVLFDPSEALQAAGFAQALGLPFDVLSLTGTVDPDLGADRILNAGWNDVPPADGAAKAIASVATGYSHIAAVSNMRSKDVLARLAGLLDAAMVTDVIGLESPTLFRRPVVAGSIVATVEVLATPVVLTVRPAGFAKAERRGSSAAETVSLDASSKARRSGASARGGGRPDLTQAKVVVSGGRPLRDAETFEKIIGGLADKLGGAVGATRAAVDSGIAANELQVGQTGKIVAPNLYIAAGISGSTQHMAGIKDSKVIVAINKDADAPIFEVADFGLVADLYDAVPELTSKV</sequence>
<feature type="domain" description="Electron transfer flavoprotein alpha/beta-subunit N-terminal" evidence="5">
    <location>
        <begin position="7"/>
        <end position="172"/>
    </location>
</feature>
<dbReference type="KEGG" id="fgi:OP10G_4477"/>
<dbReference type="SMART" id="SM00893">
    <property type="entry name" value="ETF"/>
    <property type="match status" value="1"/>
</dbReference>
<dbReference type="FunFam" id="3.40.50.1220:FF:000001">
    <property type="entry name" value="Electron transfer flavoprotein, alpha subunit"/>
    <property type="match status" value="1"/>
</dbReference>
<evidence type="ECO:0000256" key="2">
    <source>
        <dbReference type="ARBA" id="ARBA00022630"/>
    </source>
</evidence>
<dbReference type="Proteomes" id="UP000027982">
    <property type="component" value="Chromosome"/>
</dbReference>
<keyword evidence="2" id="KW-0285">Flavoprotein</keyword>
<dbReference type="eggNOG" id="COG2025">
    <property type="taxonomic scope" value="Bacteria"/>
</dbReference>
<dbReference type="Pfam" id="PF00766">
    <property type="entry name" value="ETF_alpha"/>
    <property type="match status" value="1"/>
</dbReference>
<dbReference type="SUPFAM" id="SSF52467">
    <property type="entry name" value="DHS-like NAD/FAD-binding domain"/>
    <property type="match status" value="1"/>
</dbReference>
<dbReference type="InterPro" id="IPR014730">
    <property type="entry name" value="ETF_a/b_N"/>
</dbReference>
<dbReference type="EMBL" id="CP007139">
    <property type="protein sequence ID" value="AIE87845.1"/>
    <property type="molecule type" value="Genomic_DNA"/>
</dbReference>
<reference evidence="6 7" key="1">
    <citation type="journal article" date="2014" name="PLoS ONE">
        <title>The first complete genome sequence of the class fimbriimonadia in the phylum armatimonadetes.</title>
        <authorList>
            <person name="Hu Z.Y."/>
            <person name="Wang Y.Z."/>
            <person name="Im W.T."/>
            <person name="Wang S.Y."/>
            <person name="Zhao G.P."/>
            <person name="Zheng H.J."/>
            <person name="Quan Z.X."/>
        </authorList>
    </citation>
    <scope>NUCLEOTIDE SEQUENCE [LARGE SCALE GENOMIC DNA]</scope>
    <source>
        <strain evidence="6">Gsoil 348</strain>
    </source>
</reference>
<evidence type="ECO:0000256" key="4">
    <source>
        <dbReference type="SAM" id="MobiDB-lite"/>
    </source>
</evidence>
<comment type="similarity">
    <text evidence="1">Belongs to the ETF alpha-subunit/FixB family.</text>
</comment>
<dbReference type="GO" id="GO:0033539">
    <property type="term" value="P:fatty acid beta-oxidation using acyl-CoA dehydrogenase"/>
    <property type="evidence" value="ECO:0007669"/>
    <property type="project" value="TreeGrafter"/>
</dbReference>
<accession>A0A068NY50</accession>
<dbReference type="GO" id="GO:0009055">
    <property type="term" value="F:electron transfer activity"/>
    <property type="evidence" value="ECO:0007669"/>
    <property type="project" value="InterPro"/>
</dbReference>
<evidence type="ECO:0000256" key="1">
    <source>
        <dbReference type="ARBA" id="ARBA00005817"/>
    </source>
</evidence>